<feature type="transmembrane region" description="Helical" evidence="1">
    <location>
        <begin position="295"/>
        <end position="313"/>
    </location>
</feature>
<feature type="transmembrane region" description="Helical" evidence="1">
    <location>
        <begin position="320"/>
        <end position="341"/>
    </location>
</feature>
<evidence type="ECO:0000313" key="2">
    <source>
        <dbReference type="EMBL" id="SLN12613.1"/>
    </source>
</evidence>
<keyword evidence="1" id="KW-0812">Transmembrane</keyword>
<gene>
    <name evidence="2" type="primary">ydcO</name>
    <name evidence="2" type="ORF">ROG8370_00266</name>
</gene>
<keyword evidence="1" id="KW-0472">Membrane</keyword>
<name>A0A1X6Y7L0_9RHOB</name>
<accession>A0A1X6Y7L0</accession>
<dbReference type="EMBL" id="FWFJ01000002">
    <property type="protein sequence ID" value="SLN12613.1"/>
    <property type="molecule type" value="Genomic_DNA"/>
</dbReference>
<dbReference type="Proteomes" id="UP000194012">
    <property type="component" value="Unassembled WGS sequence"/>
</dbReference>
<dbReference type="AlphaFoldDB" id="A0A1X6Y7L0"/>
<feature type="transmembrane region" description="Helical" evidence="1">
    <location>
        <begin position="361"/>
        <end position="387"/>
    </location>
</feature>
<feature type="transmembrane region" description="Helical" evidence="1">
    <location>
        <begin position="128"/>
        <end position="147"/>
    </location>
</feature>
<keyword evidence="3" id="KW-1185">Reference proteome</keyword>
<dbReference type="GO" id="GO:0042925">
    <property type="term" value="F:benzoate transmembrane transporter activity"/>
    <property type="evidence" value="ECO:0007669"/>
    <property type="project" value="InterPro"/>
</dbReference>
<dbReference type="NCBIfam" id="TIGR00843">
    <property type="entry name" value="benE"/>
    <property type="match status" value="1"/>
</dbReference>
<feature type="transmembrane region" description="Helical" evidence="1">
    <location>
        <begin position="159"/>
        <end position="189"/>
    </location>
</feature>
<dbReference type="GO" id="GO:0005886">
    <property type="term" value="C:plasma membrane"/>
    <property type="evidence" value="ECO:0007669"/>
    <property type="project" value="TreeGrafter"/>
</dbReference>
<sequence length="400" mass="41429">MSEVTEVRRVFWRDISATAAVAGFLAVLVSYAGPLLIYLQAAQAMDMPTAVFSSWVFAISIAAGLSSITLSAWFRAPIAMAWSAPGTVLLISIGTSLPLGEVVGAYLLVATTLLLLGLSGWFERLIGFLPPAVTNGMMAGILFGFGLKAARSLATDPFIFATLLTAFVVLSVIIPRYALLCLVGLSMILSATVYDTPIGHVDLSLAAPGTVLPEFSMAAILGLALPLFITTLSGQFLPGMAILRSHGYATSARPILIVAGAASLVGAFFGGVTTALASITAAFCAGPECHENPSRRYIAGVACGVFFCLGGIFSGTIVNVLVLLPSAMISLLAGLALLSAIQKSLSDLMASEDAQIGLLTFLVTTSGVTLGGIGTAFWGVVVGLIALHLTRFIRQAFMGE</sequence>
<evidence type="ECO:0000256" key="1">
    <source>
        <dbReference type="SAM" id="Phobius"/>
    </source>
</evidence>
<organism evidence="2 3">
    <name type="scientific">Roseovarius gaetbuli</name>
    <dbReference type="NCBI Taxonomy" id="1356575"/>
    <lineage>
        <taxon>Bacteria</taxon>
        <taxon>Pseudomonadati</taxon>
        <taxon>Pseudomonadota</taxon>
        <taxon>Alphaproteobacteria</taxon>
        <taxon>Rhodobacterales</taxon>
        <taxon>Roseobacteraceae</taxon>
        <taxon>Roseovarius</taxon>
    </lineage>
</organism>
<dbReference type="InterPro" id="IPR004711">
    <property type="entry name" value="Benzoate_Transporter"/>
</dbReference>
<proteinExistence type="predicted"/>
<dbReference type="PANTHER" id="PTHR30199:SF0">
    <property type="entry name" value="INNER MEMBRANE PROTEIN YDCO"/>
    <property type="match status" value="1"/>
</dbReference>
<dbReference type="OrthoDB" id="9792424at2"/>
<evidence type="ECO:0000313" key="3">
    <source>
        <dbReference type="Proteomes" id="UP000194012"/>
    </source>
</evidence>
<feature type="transmembrane region" description="Helical" evidence="1">
    <location>
        <begin position="218"/>
        <end position="243"/>
    </location>
</feature>
<feature type="transmembrane region" description="Helical" evidence="1">
    <location>
        <begin position="15"/>
        <end position="39"/>
    </location>
</feature>
<dbReference type="PANTHER" id="PTHR30199">
    <property type="entry name" value="MFS FAMILY TRANSPORTER, PREDICTED SUBSTRATE BENZOATE"/>
    <property type="match status" value="1"/>
</dbReference>
<protein>
    <submittedName>
        <fullName evidence="2">Inner membrane protein YdcO</fullName>
    </submittedName>
</protein>
<keyword evidence="1" id="KW-1133">Transmembrane helix</keyword>
<feature type="transmembrane region" description="Helical" evidence="1">
    <location>
        <begin position="255"/>
        <end position="283"/>
    </location>
</feature>
<dbReference type="Pfam" id="PF03594">
    <property type="entry name" value="BenE"/>
    <property type="match status" value="1"/>
</dbReference>
<reference evidence="3" key="1">
    <citation type="submission" date="2017-03" db="EMBL/GenBank/DDBJ databases">
        <authorList>
            <person name="Rodrigo-Torres L."/>
            <person name="Arahal R.D."/>
            <person name="Lucena T."/>
        </authorList>
    </citation>
    <scope>NUCLEOTIDE SEQUENCE [LARGE SCALE GENOMIC DNA]</scope>
    <source>
        <strain evidence="3">CECT 8370</strain>
    </source>
</reference>
<feature type="transmembrane region" description="Helical" evidence="1">
    <location>
        <begin position="51"/>
        <end position="73"/>
    </location>
</feature>